<dbReference type="Pfam" id="PF13519">
    <property type="entry name" value="VWA_2"/>
    <property type="match status" value="1"/>
</dbReference>
<evidence type="ECO:0000313" key="5">
    <source>
        <dbReference type="Proteomes" id="UP000295517"/>
    </source>
</evidence>
<feature type="region of interest" description="Disordered" evidence="2">
    <location>
        <begin position="168"/>
        <end position="189"/>
    </location>
</feature>
<evidence type="ECO:0000313" key="4">
    <source>
        <dbReference type="EMBL" id="QBR83915.1"/>
    </source>
</evidence>
<evidence type="ECO:0000256" key="1">
    <source>
        <dbReference type="ARBA" id="ARBA00022837"/>
    </source>
</evidence>
<dbReference type="RefSeq" id="WP_135060210.1">
    <property type="nucleotide sequence ID" value="NZ_CP038254.1"/>
</dbReference>
<dbReference type="InterPro" id="IPR043824">
    <property type="entry name" value="DUF5801"/>
</dbReference>
<name>A0AAX1EFP0_9GAMM</name>
<feature type="region of interest" description="Disordered" evidence="2">
    <location>
        <begin position="754"/>
        <end position="814"/>
    </location>
</feature>
<evidence type="ECO:0000256" key="2">
    <source>
        <dbReference type="SAM" id="MobiDB-lite"/>
    </source>
</evidence>
<feature type="compositionally biased region" description="Pro residues" evidence="2">
    <location>
        <begin position="180"/>
        <end position="189"/>
    </location>
</feature>
<feature type="region of interest" description="Disordered" evidence="2">
    <location>
        <begin position="706"/>
        <end position="726"/>
    </location>
</feature>
<feature type="domain" description="VWFA" evidence="3">
    <location>
        <begin position="1684"/>
        <end position="1894"/>
    </location>
</feature>
<dbReference type="Gene3D" id="3.40.50.410">
    <property type="entry name" value="von Willebrand factor, type A domain"/>
    <property type="match status" value="2"/>
</dbReference>
<sequence length="2554" mass="269776">MALKNGSGQVAAVNGLLLRKTINGEISIAKQGALLNDGDILTLITGNAYAKFLNGFPTILQISKPIILDGISPLLKAATKETLLEHIIEEAIKKGIDPSVILEALEETAAGEGGSLEMNEGSDFIILNPLYSLGGVAAGYPTKPINQSFNENIESSFLFKPNDSNHAGFNILAEPDQTEPNPPEPEPPEPALINNLVINVHDDALPSGITENQTQTSTQTVSLTSLFNPSSNINFEWSGNINSLPKFTVQGNDVLFSVKGDTLSAEVNIKGQTQTVFTFTLNDDGTLTKNLLMAIDHPNANNDDSEMFSFDLSPLIRAIFNGGDSIILPPSTVLVNIEDDVPIAIPKPGTVTTSLDESALMPEGDGVHIATIPANKISDLFETPKFGADENGTVTYSLKAVDDAPTGLWFTGESAITEEIRLIKVSDDQYAGRRGGDGGKLAFTVQINNTTGEVTVTLTNDVALHHPDASNHDDALTLANSAAIHVVQTVTDGDGDSTSATSTNPLQISFEDDGPTLDITASDNVLLLDESTGGAPNENDETLSTDPNDIGYAKLSASELFTLSTNAGADGEQSLSFKLVVNDSDSGLTETATGDAIVLSANENGTEVYGQNSSDGLVFKIVIDPNTGNVEVFQYSAIVHDNPSDPDEADTPKTLAQDALLLKATLIDGDGDIAEDSFDLGQLIHFEDDGPVAQLELNGNTVTLDESIGIDNNDPNAHTDDDISNNPFPAAYGTPIGLISDVALVEGSALFGSDGPAITPTTDTGSEEAPSAGDETAADEAPAAAPRAGAEAEDAASAARDTRTEADEAASAALDDRIEIEETASAVDGVEVEAEEVDSTLGDVRAEVEDALSAVDRVEAEAEEVVEAGTEAEASPGAGADVAEEAPTTPGAEAEAEDENNDSLPDSGGTATDSIPSIQYALNLTQGEGSDSGLKTTTGTSIHLYLEDNGDVTGRAGSSTDSVAFAIRIDETTGKVTVAQYLSLQHPDAPENDDEAINLSGKLDIVITATDGDGDQNSNSIDIGANIRFEDDGPAISVAVNDDNSIVLNTQDADTIGNASDTATASFAAAFSIDSSSYGSDGAGSIDWNYQLNLMADAPLNSTMTSGGQAIYLYEVDGDIIGSTASDQNDINTANTIFSLSVDAGTGDVTLTQMQEIDHPLPGDNANYSQQSLVLNTGLIALTAEAIITDGDNDTAIDSQQLDLGGNLIFDDDGPALDITASDNVLLLDESTGGAPNENDETLSTDPNDIGYAKLSASELFTLSTNAGADGEQSLSFKLVVNDSDSGLTETATGDAIVLSANENGTEVYGQNSSDGLVFKIVIDPNTGNVEVFQYSAIVHDNPSDPDEADTPKTLAQDALLLKATLIDGDGDIAEDSFDLGQLIHFEDDGPVINADPPDNFEPWQSPDISHITLYWRQADDGHLEDTRGNGKDPDGWFTVKIDNYRGSPDLDDEIGRILDFLVSEEVIEESDKDSLVGVAIKGGQQELWYNYDTANSDPNSDSHPNDIPDFPIEKNELDMTYAWGDVLASGIPPSNTSSQQTITLDENDLSEENSLVSSGQIDISYGSDGVGGLTLSDSGAPDGYTYTLNQNATVLTVRDHETNTDVMKISIINAATGEYEVELLSPLTHPTSEDILSFNIGFTATDGDGDAVTGSFGINVINDGHPVAYDNKAKVDELSDYLNIYFVLDVSGSMGWKIDPVTGETIYSWWGPIEGSPNRLELAKEALVNLTEQYSNINGEALITVVPFSSGRGDNGAFASQTFNVLTPAGLQAAKDFINELDVGEGSLGTGTEYNDALNITREQLEADLANSALDNYENKVYFLSDGMPSPNAEAPASWQGFVDGNNIDVIPVGIGDFDTGGLVAVGNSGDEIIQVINPNELSAILENQISHIATGNVVTDLNSHGEIDTYGEDGHAAGTPLVISIEHNGVTYQFGDYSQNTDGHYVATIETELGGQLIFNFSTGDYQYTAPVVSGDNEERFEYTIQDADGDTASAFLTICIHDTSPPEFIVGTNVDDQDTSDTAYAVGDGKGTITGDGAGDILVGDTGGQEQTGKVANLAFVLDVSGSMNDNLGDSNQSKLDVLKTTMSNFLTQLSETENAAIRVHIVPFASIALAPQTFDISSGELTSALNYIEALEANGGTNYEAALGTANNWFSDPSHLLANADFQQTIFLTDGLPTLYTDGDSTDYTNENKVFGHGQHVEKVLIENLYGNHEGEEVTRDILNNIGETDSRDLDGRQDYVYDQDDDGDFETIPTTSDFIESVPDTYSEVDALKAHGPLRAISLENSEATTYLNNIDSEGQAYQVGSQELLQEILNDLSPLNSLNAAGDDRIIGAGGDDIIFGDSLYTDLLADNEGLNMPDGSGWAVFEELENNHADWDRQDTIDYINNHSDELAQQTVLPNGSGRAGGNDYIEGGAGNDHIYSQEGADTVDGGSGNNTIDLGIDSDADALIFNIETLDGNNTIINFDKNVDYLHFENVLTENSGGNIDDLDSLLDPENAFENTGLNNEDLTVNFQNGASITFVGVGLDASTMNSMQDITPNIVVNEISI</sequence>
<dbReference type="CDD" id="cd00198">
    <property type="entry name" value="vWFA"/>
    <property type="match status" value="2"/>
</dbReference>
<organism evidence="4 5">
    <name type="scientific">Legionella israelensis</name>
    <dbReference type="NCBI Taxonomy" id="454"/>
    <lineage>
        <taxon>Bacteria</taxon>
        <taxon>Pseudomonadati</taxon>
        <taxon>Pseudomonadota</taxon>
        <taxon>Gammaproteobacteria</taxon>
        <taxon>Legionellales</taxon>
        <taxon>Legionellaceae</taxon>
        <taxon>Legionella</taxon>
    </lineage>
</organism>
<dbReference type="SUPFAM" id="SSF53300">
    <property type="entry name" value="vWA-like"/>
    <property type="match status" value="2"/>
</dbReference>
<dbReference type="InterPro" id="IPR011049">
    <property type="entry name" value="Serralysin-like_metalloprot_C"/>
</dbReference>
<keyword evidence="1" id="KW-0106">Calcium</keyword>
<dbReference type="EMBL" id="CP038254">
    <property type="protein sequence ID" value="QBR83915.1"/>
    <property type="molecule type" value="Genomic_DNA"/>
</dbReference>
<feature type="domain" description="VWFA" evidence="3">
    <location>
        <begin position="2060"/>
        <end position="2267"/>
    </location>
</feature>
<accession>A0AAX1EFP0</accession>
<dbReference type="InterPro" id="IPR002035">
    <property type="entry name" value="VWF_A"/>
</dbReference>
<protein>
    <submittedName>
        <fullName evidence="4">VWA domain-containing protein</fullName>
    </submittedName>
</protein>
<dbReference type="Pfam" id="PF19116">
    <property type="entry name" value="DUF5801"/>
    <property type="match status" value="5"/>
</dbReference>
<dbReference type="SMART" id="SM00327">
    <property type="entry name" value="VWA"/>
    <property type="match status" value="2"/>
</dbReference>
<proteinExistence type="predicted"/>
<feature type="region of interest" description="Disordered" evidence="2">
    <location>
        <begin position="859"/>
        <end position="914"/>
    </location>
</feature>
<dbReference type="PROSITE" id="PS50234">
    <property type="entry name" value="VWFA"/>
    <property type="match status" value="2"/>
</dbReference>
<feature type="compositionally biased region" description="Low complexity" evidence="2">
    <location>
        <begin position="772"/>
        <end position="799"/>
    </location>
</feature>
<evidence type="ECO:0000259" key="3">
    <source>
        <dbReference type="PROSITE" id="PS50234"/>
    </source>
</evidence>
<reference evidence="4 5" key="1">
    <citation type="submission" date="2019-03" db="EMBL/GenBank/DDBJ databases">
        <title>Diverse conjugative elements silence natural transformation in Legionella species.</title>
        <authorList>
            <person name="Durieux I."/>
            <person name="Ginevra C."/>
            <person name="Attaiech L."/>
            <person name="Picq K."/>
            <person name="Juan P.A."/>
            <person name="Jarraud S."/>
            <person name="Charpentier X."/>
        </authorList>
    </citation>
    <scope>NUCLEOTIDE SEQUENCE [LARGE SCALE GENOMIC DNA]</scope>
    <source>
        <strain evidence="4 5">HL-0427-4011</strain>
    </source>
</reference>
<dbReference type="InterPro" id="IPR001343">
    <property type="entry name" value="Hemolysn_Ca-bd"/>
</dbReference>
<dbReference type="Pfam" id="PF00353">
    <property type="entry name" value="HemolysinCabind"/>
    <property type="match status" value="2"/>
</dbReference>
<dbReference type="GO" id="GO:0005509">
    <property type="term" value="F:calcium ion binding"/>
    <property type="evidence" value="ECO:0007669"/>
    <property type="project" value="InterPro"/>
</dbReference>
<gene>
    <name evidence="4" type="ORF">E3983_05880</name>
</gene>
<dbReference type="Proteomes" id="UP000295517">
    <property type="component" value="Chromosome"/>
</dbReference>
<dbReference type="SUPFAM" id="SSF51120">
    <property type="entry name" value="beta-Roll"/>
    <property type="match status" value="1"/>
</dbReference>
<dbReference type="InterPro" id="IPR036465">
    <property type="entry name" value="vWFA_dom_sf"/>
</dbReference>